<dbReference type="InterPro" id="IPR012295">
    <property type="entry name" value="TBP_dom_sf"/>
</dbReference>
<gene>
    <name evidence="5" type="ORF">TSOC_000460</name>
</gene>
<evidence type="ECO:0000313" key="6">
    <source>
        <dbReference type="Proteomes" id="UP000236333"/>
    </source>
</evidence>
<dbReference type="Proteomes" id="UP000236333">
    <property type="component" value="Unassembled WGS sequence"/>
</dbReference>
<feature type="region of interest" description="Disordered" evidence="4">
    <location>
        <begin position="257"/>
        <end position="403"/>
    </location>
</feature>
<proteinExistence type="inferred from homology"/>
<protein>
    <submittedName>
        <fullName evidence="5">TATA-box-binding protein-like</fullName>
    </submittedName>
</protein>
<dbReference type="OrthoDB" id="560538at2759"/>
<organism evidence="5 6">
    <name type="scientific">Tetrabaena socialis</name>
    <dbReference type="NCBI Taxonomy" id="47790"/>
    <lineage>
        <taxon>Eukaryota</taxon>
        <taxon>Viridiplantae</taxon>
        <taxon>Chlorophyta</taxon>
        <taxon>core chlorophytes</taxon>
        <taxon>Chlorophyceae</taxon>
        <taxon>CS clade</taxon>
        <taxon>Chlamydomonadales</taxon>
        <taxon>Tetrabaenaceae</taxon>
        <taxon>Tetrabaena</taxon>
    </lineage>
</organism>
<dbReference type="Pfam" id="PF00352">
    <property type="entry name" value="TBP"/>
    <property type="match status" value="1"/>
</dbReference>
<accession>A0A2J8AJ93</accession>
<comment type="caution">
    <text evidence="5">The sequence shown here is derived from an EMBL/GenBank/DDBJ whole genome shotgun (WGS) entry which is preliminary data.</text>
</comment>
<dbReference type="EMBL" id="PGGS01000007">
    <property type="protein sequence ID" value="PNH12596.1"/>
    <property type="molecule type" value="Genomic_DNA"/>
</dbReference>
<dbReference type="GO" id="GO:0006352">
    <property type="term" value="P:DNA-templated transcription initiation"/>
    <property type="evidence" value="ECO:0007669"/>
    <property type="project" value="InterPro"/>
</dbReference>
<evidence type="ECO:0000256" key="2">
    <source>
        <dbReference type="ARBA" id="ARBA00023125"/>
    </source>
</evidence>
<dbReference type="GO" id="GO:0003677">
    <property type="term" value="F:DNA binding"/>
    <property type="evidence" value="ECO:0007669"/>
    <property type="project" value="UniProtKB-KW"/>
</dbReference>
<sequence length="403" mass="45869">MLRTLTAIRDLEFQDLKPSEINISTISATARMNADGMKLRYIIKHFKDEVVQEMIQELIEGHYGSVMLDDTKSFSNSVILKLNKLEGSKGKNVAIKIFSNGMLHITGPVSASGVLEVTQFTCAIMDAIYRKKLGTYKTHDFYIQMMNTNFSVNSQLNKRKVHAAMRQRDMEATIPDTHPAVRLKVPVEGRKGKNITDRVTVLVFATGPIIITGVKSPEELLLAYTSVTKVLDEAYDMVVFHEDDDDDVEADERDVDFTDFDDFNESDTSNIHKSSTESDTDDSPSPVKKTSVSKKTKAPMTPKAPKAPRDPKKVPSEPKVKKLTRKEEKKLEREQKKMEREMEREMEKEMKKADKEQKKLEREQKKQEAQQNKTSKKRGRNETEASVSMKKPRVEVDGDDDEC</sequence>
<feature type="compositionally biased region" description="Basic and acidic residues" evidence="4">
    <location>
        <begin position="307"/>
        <end position="368"/>
    </location>
</feature>
<evidence type="ECO:0000256" key="1">
    <source>
        <dbReference type="ARBA" id="ARBA00005560"/>
    </source>
</evidence>
<dbReference type="SUPFAM" id="SSF55945">
    <property type="entry name" value="TATA-box binding protein-like"/>
    <property type="match status" value="1"/>
</dbReference>
<comment type="similarity">
    <text evidence="1">Belongs to the TBP family.</text>
</comment>
<evidence type="ECO:0000256" key="4">
    <source>
        <dbReference type="SAM" id="MobiDB-lite"/>
    </source>
</evidence>
<keyword evidence="6" id="KW-1185">Reference proteome</keyword>
<keyword evidence="2" id="KW-0238">DNA-binding</keyword>
<dbReference type="Gene3D" id="3.30.310.10">
    <property type="entry name" value="TATA-Binding Protein"/>
    <property type="match status" value="1"/>
</dbReference>
<evidence type="ECO:0000256" key="3">
    <source>
        <dbReference type="ARBA" id="ARBA00023163"/>
    </source>
</evidence>
<dbReference type="AlphaFoldDB" id="A0A2J8AJ93"/>
<evidence type="ECO:0000313" key="5">
    <source>
        <dbReference type="EMBL" id="PNH12596.1"/>
    </source>
</evidence>
<keyword evidence="3" id="KW-0804">Transcription</keyword>
<name>A0A2J8AJ93_9CHLO</name>
<reference evidence="5 6" key="1">
    <citation type="journal article" date="2017" name="Mol. Biol. Evol.">
        <title>The 4-celled Tetrabaena socialis nuclear genome reveals the essential components for genetic control of cell number at the origin of multicellularity in the volvocine lineage.</title>
        <authorList>
            <person name="Featherston J."/>
            <person name="Arakaki Y."/>
            <person name="Hanschen E.R."/>
            <person name="Ferris P.J."/>
            <person name="Michod R.E."/>
            <person name="Olson B.J.S.C."/>
            <person name="Nozaki H."/>
            <person name="Durand P.M."/>
        </authorList>
    </citation>
    <scope>NUCLEOTIDE SEQUENCE [LARGE SCALE GENOMIC DNA]</scope>
    <source>
        <strain evidence="5 6">NIES-571</strain>
    </source>
</reference>
<dbReference type="InterPro" id="IPR000814">
    <property type="entry name" value="TBP"/>
</dbReference>